<dbReference type="AlphaFoldDB" id="A0A0J1HH73"/>
<gene>
    <name evidence="2" type="ORF">ABT57_03545</name>
</gene>
<dbReference type="RefSeq" id="WP_047883818.1">
    <property type="nucleotide sequence ID" value="NZ_CP071325.1"/>
</dbReference>
<evidence type="ECO:0000313" key="2">
    <source>
        <dbReference type="EMBL" id="KLV10981.1"/>
    </source>
</evidence>
<dbReference type="InterPro" id="IPR029025">
    <property type="entry name" value="T3SS_substrate_exporter_C"/>
</dbReference>
<dbReference type="GO" id="GO:0009306">
    <property type="term" value="P:protein secretion"/>
    <property type="evidence" value="ECO:0007669"/>
    <property type="project" value="InterPro"/>
</dbReference>
<accession>A0A0J1HH73</accession>
<dbReference type="Proteomes" id="UP000035909">
    <property type="component" value="Unassembled WGS sequence"/>
</dbReference>
<organism evidence="2 3">
    <name type="scientific">Photobacterium ganghwense</name>
    <dbReference type="NCBI Taxonomy" id="320778"/>
    <lineage>
        <taxon>Bacteria</taxon>
        <taxon>Pseudomonadati</taxon>
        <taxon>Pseudomonadota</taxon>
        <taxon>Gammaproteobacteria</taxon>
        <taxon>Vibrionales</taxon>
        <taxon>Vibrionaceae</taxon>
        <taxon>Photobacterium</taxon>
    </lineage>
</organism>
<dbReference type="Gene3D" id="3.40.1690.10">
    <property type="entry name" value="secretion proteins EscU"/>
    <property type="match status" value="1"/>
</dbReference>
<comment type="similarity">
    <text evidence="1">Belongs to the type III secretion exporter family.</text>
</comment>
<evidence type="ECO:0000256" key="1">
    <source>
        <dbReference type="ARBA" id="ARBA00010690"/>
    </source>
</evidence>
<dbReference type="OrthoDB" id="5244399at2"/>
<dbReference type="InterPro" id="IPR006135">
    <property type="entry name" value="T3SS_substrate_exporter"/>
</dbReference>
<dbReference type="PATRIC" id="fig|320778.3.peg.762"/>
<comment type="caution">
    <text evidence="2">The sequence shown here is derived from an EMBL/GenBank/DDBJ whole genome shotgun (WGS) entry which is preliminary data.</text>
</comment>
<dbReference type="SUPFAM" id="SSF160544">
    <property type="entry name" value="EscU C-terminal domain-like"/>
    <property type="match status" value="1"/>
</dbReference>
<proteinExistence type="inferred from homology"/>
<dbReference type="Pfam" id="PF01312">
    <property type="entry name" value="Bac_export_2"/>
    <property type="match status" value="1"/>
</dbReference>
<reference evidence="2 3" key="1">
    <citation type="submission" date="2015-05" db="EMBL/GenBank/DDBJ databases">
        <title>Photobacterium galathea sp. nov.</title>
        <authorList>
            <person name="Machado H."/>
            <person name="Gram L."/>
        </authorList>
    </citation>
    <scope>NUCLEOTIDE SEQUENCE [LARGE SCALE GENOMIC DNA]</scope>
    <source>
        <strain evidence="2 3">DSM 22954</strain>
    </source>
</reference>
<protein>
    <submittedName>
        <fullName evidence="2">Flagellar biosynthesis protein FlhB</fullName>
    </submittedName>
</protein>
<dbReference type="GO" id="GO:0016020">
    <property type="term" value="C:membrane"/>
    <property type="evidence" value="ECO:0007669"/>
    <property type="project" value="InterPro"/>
</dbReference>
<evidence type="ECO:0000313" key="3">
    <source>
        <dbReference type="Proteomes" id="UP000035909"/>
    </source>
</evidence>
<sequence length="106" mass="11513">MTTKTGSAVDAAKSAIALHYNGYDTPTVAAKGYGALAEHIITQVKEQGGLIHEDKELAQYLDHLKQGDEIPEPVYRIVAELIAFSWLLNGKTPPGWEGLEGIDEHV</sequence>
<keyword evidence="2" id="KW-0969">Cilium</keyword>
<keyword evidence="3" id="KW-1185">Reference proteome</keyword>
<name>A0A0J1HH73_9GAMM</name>
<dbReference type="STRING" id="320778.ABT57_03545"/>
<dbReference type="EMBL" id="LDOU01000004">
    <property type="protein sequence ID" value="KLV10981.1"/>
    <property type="molecule type" value="Genomic_DNA"/>
</dbReference>
<keyword evidence="2" id="KW-0966">Cell projection</keyword>
<keyword evidence="2" id="KW-0282">Flagellum</keyword>